<name>A0A561E7N2_9MICO</name>
<feature type="region of interest" description="Disordered" evidence="1">
    <location>
        <begin position="24"/>
        <end position="65"/>
    </location>
</feature>
<keyword evidence="4" id="KW-1185">Reference proteome</keyword>
<organism evidence="3 4">
    <name type="scientific">Rudaeicoccus suwonensis</name>
    <dbReference type="NCBI Taxonomy" id="657409"/>
    <lineage>
        <taxon>Bacteria</taxon>
        <taxon>Bacillati</taxon>
        <taxon>Actinomycetota</taxon>
        <taxon>Actinomycetes</taxon>
        <taxon>Micrococcales</taxon>
        <taxon>Dermacoccaceae</taxon>
        <taxon>Rudaeicoccus</taxon>
    </lineage>
</organism>
<protein>
    <recommendedName>
        <fullName evidence="5">Lipoprotein</fullName>
    </recommendedName>
</protein>
<dbReference type="AlphaFoldDB" id="A0A561E7N2"/>
<feature type="compositionally biased region" description="Polar residues" evidence="1">
    <location>
        <begin position="25"/>
        <end position="41"/>
    </location>
</feature>
<reference evidence="3 4" key="1">
    <citation type="submission" date="2019-06" db="EMBL/GenBank/DDBJ databases">
        <title>Sequencing the genomes of 1000 actinobacteria strains.</title>
        <authorList>
            <person name="Klenk H.-P."/>
        </authorList>
    </citation>
    <scope>NUCLEOTIDE SEQUENCE [LARGE SCALE GENOMIC DNA]</scope>
    <source>
        <strain evidence="3 4">DSM 19560</strain>
    </source>
</reference>
<keyword evidence="2" id="KW-0732">Signal</keyword>
<feature type="compositionally biased region" description="Low complexity" evidence="1">
    <location>
        <begin position="42"/>
        <end position="62"/>
    </location>
</feature>
<evidence type="ECO:0000313" key="3">
    <source>
        <dbReference type="EMBL" id="TWE11611.1"/>
    </source>
</evidence>
<evidence type="ECO:0000256" key="1">
    <source>
        <dbReference type="SAM" id="MobiDB-lite"/>
    </source>
</evidence>
<gene>
    <name evidence="3" type="ORF">BKA23_0390</name>
</gene>
<sequence length="282" mass="28511">MVSKSVLITAAAMTAGVALAGCGGSSTPAAEGSQSGPASHVSSSTSASSASASPSASASSTPKVHVGQKVSGAQLTAWIHAADVTAGNADIAERSRSGSRVVSASGVIGYVDGTVRTSLTESLGGMQLHMVMIDNVIYVQVPGQTPPWVEVKAGGTDALSQMLAPLIQQMSQAEAGISSDPRQMWSVDSATAQRTTYVTQRSAAQVHADLVKLFGAALAAEMPPAAPVQVTETLDARNRVEKIVTTRSGQAVSTIAYSNWGTKAAVTAPPANEIGTFGNSSV</sequence>
<evidence type="ECO:0008006" key="5">
    <source>
        <dbReference type="Google" id="ProtNLM"/>
    </source>
</evidence>
<comment type="caution">
    <text evidence="3">The sequence shown here is derived from an EMBL/GenBank/DDBJ whole genome shotgun (WGS) entry which is preliminary data.</text>
</comment>
<evidence type="ECO:0000256" key="2">
    <source>
        <dbReference type="SAM" id="SignalP"/>
    </source>
</evidence>
<dbReference type="PROSITE" id="PS51257">
    <property type="entry name" value="PROKAR_LIPOPROTEIN"/>
    <property type="match status" value="1"/>
</dbReference>
<feature type="signal peptide" evidence="2">
    <location>
        <begin position="1"/>
        <end position="20"/>
    </location>
</feature>
<proteinExistence type="predicted"/>
<dbReference type="EMBL" id="VIVQ01000001">
    <property type="protein sequence ID" value="TWE11611.1"/>
    <property type="molecule type" value="Genomic_DNA"/>
</dbReference>
<accession>A0A561E7N2</accession>
<dbReference type="Gene3D" id="2.50.20.20">
    <property type="match status" value="1"/>
</dbReference>
<evidence type="ECO:0000313" key="4">
    <source>
        <dbReference type="Proteomes" id="UP000318297"/>
    </source>
</evidence>
<feature type="chain" id="PRO_5039061682" description="Lipoprotein" evidence="2">
    <location>
        <begin position="21"/>
        <end position="282"/>
    </location>
</feature>
<dbReference type="Proteomes" id="UP000318297">
    <property type="component" value="Unassembled WGS sequence"/>
</dbReference>